<feature type="domain" description="STAS" evidence="3">
    <location>
        <begin position="2"/>
        <end position="111"/>
    </location>
</feature>
<name>A0A8D4VNZ7_9GAMM</name>
<proteinExistence type="inferred from homology"/>
<dbReference type="RefSeq" id="WP_162232433.1">
    <property type="nucleotide sequence ID" value="NZ_AP019782.1"/>
</dbReference>
<dbReference type="PROSITE" id="PS50801">
    <property type="entry name" value="STAS"/>
    <property type="match status" value="1"/>
</dbReference>
<dbReference type="Gene3D" id="3.30.750.24">
    <property type="entry name" value="STAS domain"/>
    <property type="match status" value="1"/>
</dbReference>
<dbReference type="SUPFAM" id="SSF52091">
    <property type="entry name" value="SpoIIaa-like"/>
    <property type="match status" value="1"/>
</dbReference>
<gene>
    <name evidence="4" type="ORF">MoryE10_20090</name>
</gene>
<evidence type="ECO:0000259" key="3">
    <source>
        <dbReference type="PROSITE" id="PS50801"/>
    </source>
</evidence>
<reference evidence="4" key="1">
    <citation type="submission" date="2019-06" db="EMBL/GenBank/DDBJ databases">
        <title>Complete genome sequence of Methylogaea oryzae strain JCM16910.</title>
        <authorList>
            <person name="Asakawa S."/>
        </authorList>
    </citation>
    <scope>NUCLEOTIDE SEQUENCE</scope>
    <source>
        <strain evidence="4">E10</strain>
    </source>
</reference>
<dbReference type="CDD" id="cd07043">
    <property type="entry name" value="STAS_anti-anti-sigma_factors"/>
    <property type="match status" value="1"/>
</dbReference>
<comment type="similarity">
    <text evidence="1 2">Belongs to the anti-sigma-factor antagonist family.</text>
</comment>
<protein>
    <recommendedName>
        <fullName evidence="2">Anti-sigma factor antagonist</fullName>
    </recommendedName>
</protein>
<dbReference type="PANTHER" id="PTHR33495">
    <property type="entry name" value="ANTI-SIGMA FACTOR ANTAGONIST TM_1081-RELATED-RELATED"/>
    <property type="match status" value="1"/>
</dbReference>
<dbReference type="GO" id="GO:0043856">
    <property type="term" value="F:anti-sigma factor antagonist activity"/>
    <property type="evidence" value="ECO:0007669"/>
    <property type="project" value="InterPro"/>
</dbReference>
<dbReference type="Proteomes" id="UP000824988">
    <property type="component" value="Chromosome"/>
</dbReference>
<dbReference type="InterPro" id="IPR003658">
    <property type="entry name" value="Anti-sigma_ant"/>
</dbReference>
<dbReference type="PANTHER" id="PTHR33495:SF2">
    <property type="entry name" value="ANTI-SIGMA FACTOR ANTAGONIST TM_1081-RELATED"/>
    <property type="match status" value="1"/>
</dbReference>
<dbReference type="Pfam" id="PF01740">
    <property type="entry name" value="STAS"/>
    <property type="match status" value="1"/>
</dbReference>
<evidence type="ECO:0000256" key="2">
    <source>
        <dbReference type="RuleBase" id="RU003749"/>
    </source>
</evidence>
<dbReference type="KEGG" id="moz:MoryE10_20090"/>
<dbReference type="InterPro" id="IPR002645">
    <property type="entry name" value="STAS_dom"/>
</dbReference>
<evidence type="ECO:0000313" key="4">
    <source>
        <dbReference type="EMBL" id="BBL71403.1"/>
    </source>
</evidence>
<organism evidence="4 5">
    <name type="scientific">Methylogaea oryzae</name>
    <dbReference type="NCBI Taxonomy" id="1295382"/>
    <lineage>
        <taxon>Bacteria</taxon>
        <taxon>Pseudomonadati</taxon>
        <taxon>Pseudomonadota</taxon>
        <taxon>Gammaproteobacteria</taxon>
        <taxon>Methylococcales</taxon>
        <taxon>Methylococcaceae</taxon>
        <taxon>Methylogaea</taxon>
    </lineage>
</organism>
<sequence length="113" mass="11801">MQFESITLPNAVTQFILSGRLDPAGTQAIENSFAFASTAETANIIVDLSGVDFIASIGIRLLMTSARGQAKKGGKLVLASPQPLVRKVLETAGIDLLVPLYADIEAACADLAP</sequence>
<keyword evidence="5" id="KW-1185">Reference proteome</keyword>
<dbReference type="AlphaFoldDB" id="A0A8D4VNZ7"/>
<dbReference type="EMBL" id="AP019782">
    <property type="protein sequence ID" value="BBL71403.1"/>
    <property type="molecule type" value="Genomic_DNA"/>
</dbReference>
<dbReference type="InterPro" id="IPR036513">
    <property type="entry name" value="STAS_dom_sf"/>
</dbReference>
<dbReference type="NCBIfam" id="TIGR00377">
    <property type="entry name" value="ant_ant_sig"/>
    <property type="match status" value="1"/>
</dbReference>
<evidence type="ECO:0000313" key="5">
    <source>
        <dbReference type="Proteomes" id="UP000824988"/>
    </source>
</evidence>
<evidence type="ECO:0000256" key="1">
    <source>
        <dbReference type="ARBA" id="ARBA00009013"/>
    </source>
</evidence>
<accession>A0A8D4VNZ7</accession>